<dbReference type="SMART" id="SM00345">
    <property type="entry name" value="HTH_GNTR"/>
    <property type="match status" value="1"/>
</dbReference>
<evidence type="ECO:0000256" key="3">
    <source>
        <dbReference type="ARBA" id="ARBA00023163"/>
    </source>
</evidence>
<evidence type="ECO:0000313" key="6">
    <source>
        <dbReference type="Proteomes" id="UP000680020"/>
    </source>
</evidence>
<dbReference type="GeneID" id="58264208"/>
<dbReference type="InterPro" id="IPR000524">
    <property type="entry name" value="Tscrpt_reg_HTH_GntR"/>
</dbReference>
<dbReference type="CDD" id="cd07377">
    <property type="entry name" value="WHTH_GntR"/>
    <property type="match status" value="1"/>
</dbReference>
<dbReference type="Proteomes" id="UP000680020">
    <property type="component" value="Unassembled WGS sequence"/>
</dbReference>
<dbReference type="Pfam" id="PF00392">
    <property type="entry name" value="GntR"/>
    <property type="match status" value="1"/>
</dbReference>
<dbReference type="Gene3D" id="1.10.10.10">
    <property type="entry name" value="Winged helix-like DNA-binding domain superfamily/Winged helix DNA-binding domain"/>
    <property type="match status" value="1"/>
</dbReference>
<dbReference type="PROSITE" id="PS50949">
    <property type="entry name" value="HTH_GNTR"/>
    <property type="match status" value="1"/>
</dbReference>
<dbReference type="SUPFAM" id="SSF46785">
    <property type="entry name" value="Winged helix' DNA-binding domain"/>
    <property type="match status" value="1"/>
</dbReference>
<name>A0A162V003_9GAMM</name>
<dbReference type="PANTHER" id="PTHR43537">
    <property type="entry name" value="TRANSCRIPTIONAL REGULATOR, GNTR FAMILY"/>
    <property type="match status" value="1"/>
</dbReference>
<reference evidence="5" key="1">
    <citation type="submission" date="2021-03" db="EMBL/GenBank/DDBJ databases">
        <title>Identification and antibiotic profiling of Wohlfahrtiimonas chitiniclastica, an underestimated human pathogen.</title>
        <authorList>
            <person name="Kopf A."/>
            <person name="Bunk B."/>
            <person name="Coldewey S."/>
            <person name="Gunzer F."/>
            <person name="Riedel T."/>
            <person name="Schroettner P."/>
        </authorList>
    </citation>
    <scope>NUCLEOTIDE SEQUENCE</scope>
    <source>
        <strain evidence="5">DSM 100917</strain>
    </source>
</reference>
<dbReference type="Gene3D" id="1.20.120.530">
    <property type="entry name" value="GntR ligand-binding domain-like"/>
    <property type="match status" value="1"/>
</dbReference>
<evidence type="ECO:0000259" key="4">
    <source>
        <dbReference type="PROSITE" id="PS50949"/>
    </source>
</evidence>
<dbReference type="InterPro" id="IPR036390">
    <property type="entry name" value="WH_DNA-bd_sf"/>
</dbReference>
<dbReference type="InterPro" id="IPR011711">
    <property type="entry name" value="GntR_C"/>
</dbReference>
<dbReference type="Pfam" id="PF07729">
    <property type="entry name" value="FCD"/>
    <property type="match status" value="1"/>
</dbReference>
<accession>A0A162V003</accession>
<evidence type="ECO:0000256" key="1">
    <source>
        <dbReference type="ARBA" id="ARBA00023015"/>
    </source>
</evidence>
<proteinExistence type="predicted"/>
<keyword evidence="1" id="KW-0805">Transcription regulation</keyword>
<dbReference type="InterPro" id="IPR008920">
    <property type="entry name" value="TF_FadR/GntR_C"/>
</dbReference>
<dbReference type="GO" id="GO:0003677">
    <property type="term" value="F:DNA binding"/>
    <property type="evidence" value="ECO:0007669"/>
    <property type="project" value="UniProtKB-KW"/>
</dbReference>
<dbReference type="RefSeq" id="WP_008316607.1">
    <property type="nucleotide sequence ID" value="NZ_CP115969.1"/>
</dbReference>
<dbReference type="AlphaFoldDB" id="A0A162V003"/>
<dbReference type="PANTHER" id="PTHR43537:SF5">
    <property type="entry name" value="UXU OPERON TRANSCRIPTIONAL REGULATOR"/>
    <property type="match status" value="1"/>
</dbReference>
<dbReference type="InterPro" id="IPR036388">
    <property type="entry name" value="WH-like_DNA-bd_sf"/>
</dbReference>
<feature type="domain" description="HTH gntR-type" evidence="4">
    <location>
        <begin position="8"/>
        <end position="75"/>
    </location>
</feature>
<dbReference type="SMART" id="SM00895">
    <property type="entry name" value="FCD"/>
    <property type="match status" value="1"/>
</dbReference>
<protein>
    <submittedName>
        <fullName evidence="5">GntR family transcriptional regulator</fullName>
    </submittedName>
</protein>
<gene>
    <name evidence="5" type="ORF">J7561_08065</name>
</gene>
<sequence length="236" mass="26565">MKKLKKIENLSDQAFDLLRDAILNGVLEPGKLYSATEIGEWIGASRTPVREAAQQLAAIGLVRVERNRGIRILPTSLQELIESFQIRLMLEVPLIRKAALSRTDEDLKKIIAAYDNFAAAAQKDDAKETLKADKDYHSALLEAAHIDRALMIIENTRNSVLLTGPSTIPHSRTCMEALADHEEIHQAILNQDADAAERAMKRHIINTANMLITQEAKKRDDWLDPDLLSQFSWIHK</sequence>
<dbReference type="EMBL" id="JAGIBU010000007">
    <property type="protein sequence ID" value="MBS7825156.1"/>
    <property type="molecule type" value="Genomic_DNA"/>
</dbReference>
<organism evidence="5 6">
    <name type="scientific">Wohlfahrtiimonas chitiniclastica</name>
    <dbReference type="NCBI Taxonomy" id="400946"/>
    <lineage>
        <taxon>Bacteria</taxon>
        <taxon>Pseudomonadati</taxon>
        <taxon>Pseudomonadota</taxon>
        <taxon>Gammaproteobacteria</taxon>
        <taxon>Cardiobacteriales</taxon>
        <taxon>Ignatzschineriaceae</taxon>
        <taxon>Wohlfahrtiimonas</taxon>
    </lineage>
</organism>
<dbReference type="SUPFAM" id="SSF48008">
    <property type="entry name" value="GntR ligand-binding domain-like"/>
    <property type="match status" value="1"/>
</dbReference>
<evidence type="ECO:0000313" key="5">
    <source>
        <dbReference type="EMBL" id="MBS7825156.1"/>
    </source>
</evidence>
<keyword evidence="2" id="KW-0238">DNA-binding</keyword>
<keyword evidence="3" id="KW-0804">Transcription</keyword>
<evidence type="ECO:0000256" key="2">
    <source>
        <dbReference type="ARBA" id="ARBA00023125"/>
    </source>
</evidence>
<dbReference type="GO" id="GO:0003700">
    <property type="term" value="F:DNA-binding transcription factor activity"/>
    <property type="evidence" value="ECO:0007669"/>
    <property type="project" value="InterPro"/>
</dbReference>
<comment type="caution">
    <text evidence="5">The sequence shown here is derived from an EMBL/GenBank/DDBJ whole genome shotgun (WGS) entry which is preliminary data.</text>
</comment>